<evidence type="ECO:0000256" key="2">
    <source>
        <dbReference type="ARBA" id="ARBA00001947"/>
    </source>
</evidence>
<dbReference type="EC" id="3.4.13.18" evidence="11"/>
<evidence type="ECO:0000256" key="1">
    <source>
        <dbReference type="ARBA" id="ARBA00001941"/>
    </source>
</evidence>
<dbReference type="GO" id="GO:0005829">
    <property type="term" value="C:cytosol"/>
    <property type="evidence" value="ECO:0007669"/>
    <property type="project" value="TreeGrafter"/>
</dbReference>
<keyword evidence="9" id="KW-0170">Cobalt</keyword>
<keyword evidence="4" id="KW-0479">Metal-binding</keyword>
<keyword evidence="3" id="KW-0645">Protease</keyword>
<evidence type="ECO:0000256" key="7">
    <source>
        <dbReference type="ARBA" id="ARBA00022997"/>
    </source>
</evidence>
<reference evidence="20 21" key="1">
    <citation type="journal article" date="2017" name="MBio">
        <title>Type VI secretion-mediated competition in the bee gut microbiome.</title>
        <authorList>
            <person name="Steele M.I."/>
            <person name="Kwong W.K."/>
            <person name="Powell J.E."/>
            <person name="Whiteley M."/>
            <person name="Moran N.A."/>
        </authorList>
    </citation>
    <scope>NUCLEOTIDE SEQUENCE [LARGE SCALE GENOMIC DNA]</scope>
    <source>
        <strain evidence="20 21">HK3</strain>
    </source>
</reference>
<evidence type="ECO:0000259" key="19">
    <source>
        <dbReference type="Pfam" id="PF07687"/>
    </source>
</evidence>
<dbReference type="PIRSF" id="PIRSF016599">
    <property type="entry name" value="Xaa-His_dipept"/>
    <property type="match status" value="1"/>
</dbReference>
<dbReference type="InterPro" id="IPR002933">
    <property type="entry name" value="Peptidase_M20"/>
</dbReference>
<dbReference type="FunFam" id="3.40.630.10:FF:000015">
    <property type="entry name" value="Aminoacyl-histidine dipeptidase PepD"/>
    <property type="match status" value="1"/>
</dbReference>
<comment type="similarity">
    <text evidence="13">Belongs to the peptidase M20C family.</text>
</comment>
<dbReference type="Proteomes" id="UP000230463">
    <property type="component" value="Unassembled WGS sequence"/>
</dbReference>
<dbReference type="InterPro" id="IPR001160">
    <property type="entry name" value="Peptidase_M20C"/>
</dbReference>
<evidence type="ECO:0000313" key="21">
    <source>
        <dbReference type="Proteomes" id="UP000230463"/>
    </source>
</evidence>
<evidence type="ECO:0000256" key="8">
    <source>
        <dbReference type="ARBA" id="ARBA00023049"/>
    </source>
</evidence>
<comment type="caution">
    <text evidence="20">The sequence shown here is derived from an EMBL/GenBank/DDBJ whole genome shotgun (WGS) entry which is preliminary data.</text>
</comment>
<dbReference type="SUPFAM" id="SSF53187">
    <property type="entry name" value="Zn-dependent exopeptidases"/>
    <property type="match status" value="1"/>
</dbReference>
<dbReference type="NCBIfam" id="TIGR01893">
    <property type="entry name" value="aa-his-dipept"/>
    <property type="match status" value="1"/>
</dbReference>
<dbReference type="EMBL" id="MEIU01000074">
    <property type="protein sequence ID" value="PIT58494.1"/>
    <property type="molecule type" value="Genomic_DNA"/>
</dbReference>
<dbReference type="InterPro" id="IPR011650">
    <property type="entry name" value="Peptidase_M20_dimer"/>
</dbReference>
<proteinExistence type="inferred from homology"/>
<evidence type="ECO:0000256" key="4">
    <source>
        <dbReference type="ARBA" id="ARBA00022723"/>
    </source>
</evidence>
<dbReference type="GO" id="GO:0006508">
    <property type="term" value="P:proteolysis"/>
    <property type="evidence" value="ECO:0007669"/>
    <property type="project" value="UniProtKB-KW"/>
</dbReference>
<dbReference type="PANTHER" id="PTHR43501:SF1">
    <property type="entry name" value="CYTOSOL NON-SPECIFIC DIPEPTIDASE"/>
    <property type="match status" value="1"/>
</dbReference>
<comment type="catalytic activity">
    <reaction evidence="10">
        <text>Hydrolysis of dipeptides, preferentially hydrophobic dipeptides including prolyl amino acids.</text>
        <dbReference type="EC" id="3.4.13.18"/>
    </reaction>
</comment>
<evidence type="ECO:0000256" key="3">
    <source>
        <dbReference type="ARBA" id="ARBA00022670"/>
    </source>
</evidence>
<accession>A0A855FK90</accession>
<organism evidence="20 21">
    <name type="scientific">Snodgrassella alvi</name>
    <dbReference type="NCBI Taxonomy" id="1196083"/>
    <lineage>
        <taxon>Bacteria</taxon>
        <taxon>Pseudomonadati</taxon>
        <taxon>Pseudomonadota</taxon>
        <taxon>Betaproteobacteria</taxon>
        <taxon>Neisseriales</taxon>
        <taxon>Neisseriaceae</taxon>
        <taxon>Snodgrassella</taxon>
    </lineage>
</organism>
<evidence type="ECO:0000256" key="5">
    <source>
        <dbReference type="ARBA" id="ARBA00022801"/>
    </source>
</evidence>
<dbReference type="GO" id="GO:0070573">
    <property type="term" value="F:metallodipeptidase activity"/>
    <property type="evidence" value="ECO:0007669"/>
    <property type="project" value="TreeGrafter"/>
</dbReference>
<evidence type="ECO:0000256" key="9">
    <source>
        <dbReference type="ARBA" id="ARBA00023285"/>
    </source>
</evidence>
<evidence type="ECO:0000256" key="13">
    <source>
        <dbReference type="ARBA" id="ARBA00061423"/>
    </source>
</evidence>
<name>A0A855FK90_9NEIS</name>
<evidence type="ECO:0000256" key="11">
    <source>
        <dbReference type="ARBA" id="ARBA00038976"/>
    </source>
</evidence>
<keyword evidence="6" id="KW-0862">Zinc</keyword>
<evidence type="ECO:0000256" key="17">
    <source>
        <dbReference type="ARBA" id="ARBA00077688"/>
    </source>
</evidence>
<evidence type="ECO:0000256" key="15">
    <source>
        <dbReference type="ARBA" id="ARBA00075285"/>
    </source>
</evidence>
<dbReference type="Pfam" id="PF01546">
    <property type="entry name" value="Peptidase_M20"/>
    <property type="match status" value="1"/>
</dbReference>
<dbReference type="Gene3D" id="3.40.630.10">
    <property type="entry name" value="Zn peptidases"/>
    <property type="match status" value="2"/>
</dbReference>
<comment type="cofactor">
    <cofactor evidence="2">
        <name>Zn(2+)</name>
        <dbReference type="ChEBI" id="CHEBI:29105"/>
    </cofactor>
</comment>
<dbReference type="PANTHER" id="PTHR43501">
    <property type="entry name" value="CYTOSOL NON-SPECIFIC DIPEPTIDASE"/>
    <property type="match status" value="1"/>
</dbReference>
<evidence type="ECO:0000256" key="18">
    <source>
        <dbReference type="ARBA" id="ARBA00078074"/>
    </source>
</evidence>
<keyword evidence="5" id="KW-0378">Hydrolase</keyword>
<gene>
    <name evidence="20" type="ORF">BHC57_11595</name>
</gene>
<evidence type="ECO:0000256" key="14">
    <source>
        <dbReference type="ARBA" id="ARBA00071271"/>
    </source>
</evidence>
<evidence type="ECO:0000256" key="10">
    <source>
        <dbReference type="ARBA" id="ARBA00036421"/>
    </source>
</evidence>
<sequence>MNMSEIEQLQPQLVWQWFARLCAVPRPTFHERAVREMLVQAAQERGLKTDIDAKGNLRICKPATQGMENCAPVALQAHMDMVAQKGADSTHDFRRDSIQTRIKDGWVWGNDTTLGADNGIGLAMGLAVLFADDIVHPELTLIITVEEEIGMGGAEALDADWLQMPYLINLDTEEAGEIFIGCAGGRDASITLPLEWQSKQAPACTIRVSGLRGGHSGVDIDKNHANANVLLARILASVYAQKPFALGSWQGGELRNVITREAQAVIVMDEAAARAAVEPIAAAVAAEWAEETQLCIEVLPAETLPQAATLASTQKALDLLVAVPDGVMRMSAEFSGIVETSSNIGEVKTSAEGLQIHCLMRSLLEMPKDEFSLRLAALARLADARLDLTADFPGWAPNADSPLLKLTSDIFARHYGKQPPLQIIHAGLECGILSGKAPHLDMVSFGPTIRAAHSPKERVKIDAVAECWAILLDLLKSIPPQQ</sequence>
<evidence type="ECO:0000256" key="6">
    <source>
        <dbReference type="ARBA" id="ARBA00022833"/>
    </source>
</evidence>
<dbReference type="Pfam" id="PF07687">
    <property type="entry name" value="M20_dimer"/>
    <property type="match status" value="1"/>
</dbReference>
<dbReference type="FunFam" id="3.40.630.10:FF:000018">
    <property type="entry name" value="Aminoacyl-histidine dipeptidase PepD"/>
    <property type="match status" value="1"/>
</dbReference>
<dbReference type="AlphaFoldDB" id="A0A855FK90"/>
<evidence type="ECO:0000256" key="12">
    <source>
        <dbReference type="ARBA" id="ARBA00044252"/>
    </source>
</evidence>
<evidence type="ECO:0000256" key="16">
    <source>
        <dbReference type="ARBA" id="ARBA00076004"/>
    </source>
</evidence>
<protein>
    <recommendedName>
        <fullName evidence="14">Cytosol non-specific dipeptidase</fullName>
        <ecNumber evidence="11">3.4.13.18</ecNumber>
    </recommendedName>
    <alternativeName>
        <fullName evidence="17">Aminoacyl-histidine dipeptidase</fullName>
    </alternativeName>
    <alternativeName>
        <fullName evidence="16">Beta-alanyl-histidine dipeptidase</fullName>
    </alternativeName>
    <alternativeName>
        <fullName evidence="15">Carnosinase</fullName>
    </alternativeName>
    <alternativeName>
        <fullName evidence="12">Peptidase D</fullName>
    </alternativeName>
    <alternativeName>
        <fullName evidence="18">Xaa-His dipeptidase</fullName>
    </alternativeName>
</protein>
<feature type="domain" description="Peptidase M20 dimerisation" evidence="19">
    <location>
        <begin position="209"/>
        <end position="269"/>
    </location>
</feature>
<keyword evidence="8" id="KW-0482">Metalloprotease</keyword>
<dbReference type="PRINTS" id="PR00934">
    <property type="entry name" value="XHISDIPTASE"/>
</dbReference>
<keyword evidence="7" id="KW-0224">Dipeptidase</keyword>
<comment type="cofactor">
    <cofactor evidence="1">
        <name>Co(2+)</name>
        <dbReference type="ChEBI" id="CHEBI:48828"/>
    </cofactor>
</comment>
<dbReference type="GO" id="GO:0046872">
    <property type="term" value="F:metal ion binding"/>
    <property type="evidence" value="ECO:0007669"/>
    <property type="project" value="UniProtKB-KW"/>
</dbReference>
<evidence type="ECO:0000313" key="20">
    <source>
        <dbReference type="EMBL" id="PIT58494.1"/>
    </source>
</evidence>